<sequence>MDDPAGAVVLVGTGGISWSDVDEKTTPNLWVLLRDGASAALVARSVNSNTCPVDGWLGISSGSRAAAERTGDADNPANRPCPPPPTVSPEGAVSTWSDYVSAAADRRFVADLGLLGDTAAAGGRCVRAVDPLAAVGGATAAGTVEQYSTWSPDTLLEDLNACPVTLVDVGSVRDPDDVAPGEVAPGSRADQIAAIDARIGEVIAAGPNGAEYIVASLSDAGTSERLRLVIARGPHFGPGVLVSGSTKQQGLAQIPDITATVLASVGLPVPDAVNGAPMTVKSAPDNSQQRAQQRLTTLRDYDEASHDVHSLVEPFFTVFAYGQLVIYLIVLLVWKGRLGTEASRVTVLSRVRVLAVAAASVPVSTFLANLVPWWRFPIEMVAVVAVVGVFVALIATAALRGPWRVFALGPMAFVSAVTMLVLAVDIMTGARLQLSSLMGLQPVVGGRFYGMGNTTFALFATATILLCTAVSSWLVLQNRRRAAAIAVAAIGGVATVINAMPFWGADGGGPPALIPGIIYLVFAVLGIAMTWKRVLLIGGSVVALFFLIGVADWLRPAASRSHLGRFIQSIVDGNALDVVIRKGEQNLGILLGNAPLTLLVPAALIFVIYVLARPTSWGSRAMQRSYDQAPTLRAGMIALLITLTIGFLINDSGVAIPAVGATLAVPLILSASVTYLLDEARAAAQTRSARKRR</sequence>
<evidence type="ECO:0000256" key="1">
    <source>
        <dbReference type="SAM" id="MobiDB-lite"/>
    </source>
</evidence>
<evidence type="ECO:0008006" key="5">
    <source>
        <dbReference type="Google" id="ProtNLM"/>
    </source>
</evidence>
<feature type="transmembrane region" description="Helical" evidence="2">
    <location>
        <begin position="454"/>
        <end position="476"/>
    </location>
</feature>
<feature type="transmembrane region" description="Helical" evidence="2">
    <location>
        <begin position="380"/>
        <end position="399"/>
    </location>
</feature>
<feature type="transmembrane region" description="Helical" evidence="2">
    <location>
        <begin position="632"/>
        <end position="649"/>
    </location>
</feature>
<feature type="region of interest" description="Disordered" evidence="1">
    <location>
        <begin position="64"/>
        <end position="92"/>
    </location>
</feature>
<protein>
    <recommendedName>
        <fullName evidence="5">Phosphoglyceromutase</fullName>
    </recommendedName>
</protein>
<dbReference type="Gene3D" id="3.40.720.10">
    <property type="entry name" value="Alkaline Phosphatase, subunit A"/>
    <property type="match status" value="1"/>
</dbReference>
<comment type="caution">
    <text evidence="3">The sequence shown here is derived from an EMBL/GenBank/DDBJ whole genome shotgun (WGS) entry which is preliminary data.</text>
</comment>
<keyword evidence="2" id="KW-0812">Transmembrane</keyword>
<reference evidence="4" key="1">
    <citation type="journal article" date="2019" name="Int. J. Syst. Evol. Microbiol.">
        <title>The Global Catalogue of Microorganisms (GCM) 10K type strain sequencing project: providing services to taxonomists for standard genome sequencing and annotation.</title>
        <authorList>
            <consortium name="The Broad Institute Genomics Platform"/>
            <consortium name="The Broad Institute Genome Sequencing Center for Infectious Disease"/>
            <person name="Wu L."/>
            <person name="Ma J."/>
        </authorList>
    </citation>
    <scope>NUCLEOTIDE SEQUENCE [LARGE SCALE GENOMIC DNA]</scope>
    <source>
        <strain evidence="4">JCM 17738</strain>
    </source>
</reference>
<keyword evidence="2" id="KW-1133">Transmembrane helix</keyword>
<dbReference type="InterPro" id="IPR017850">
    <property type="entry name" value="Alkaline_phosphatase_core_sf"/>
</dbReference>
<keyword evidence="2" id="KW-0472">Membrane</keyword>
<evidence type="ECO:0000256" key="2">
    <source>
        <dbReference type="SAM" id="Phobius"/>
    </source>
</evidence>
<feature type="transmembrane region" description="Helical" evidence="2">
    <location>
        <begin position="534"/>
        <end position="554"/>
    </location>
</feature>
<accession>A0ABP8JX78</accession>
<gene>
    <name evidence="3" type="ORF">GCM10023153_21480</name>
</gene>
<organism evidence="3 4">
    <name type="scientific">Ornithinibacter aureus</name>
    <dbReference type="NCBI Taxonomy" id="622664"/>
    <lineage>
        <taxon>Bacteria</taxon>
        <taxon>Bacillati</taxon>
        <taxon>Actinomycetota</taxon>
        <taxon>Actinomycetes</taxon>
        <taxon>Micrococcales</taxon>
        <taxon>Intrasporangiaceae</taxon>
        <taxon>Ornithinibacter</taxon>
    </lineage>
</organism>
<name>A0ABP8JX78_9MICO</name>
<keyword evidence="4" id="KW-1185">Reference proteome</keyword>
<feature type="transmembrane region" description="Helical" evidence="2">
    <location>
        <begin position="655"/>
        <end position="677"/>
    </location>
</feature>
<dbReference type="Proteomes" id="UP001500390">
    <property type="component" value="Unassembled WGS sequence"/>
</dbReference>
<feature type="transmembrane region" description="Helical" evidence="2">
    <location>
        <begin position="315"/>
        <end position="334"/>
    </location>
</feature>
<feature type="transmembrane region" description="Helical" evidence="2">
    <location>
        <begin position="587"/>
        <end position="611"/>
    </location>
</feature>
<dbReference type="EMBL" id="BAABFX010000028">
    <property type="protein sequence ID" value="GAA4397504.1"/>
    <property type="molecule type" value="Genomic_DNA"/>
</dbReference>
<feature type="transmembrane region" description="Helical" evidence="2">
    <location>
        <begin position="354"/>
        <end position="374"/>
    </location>
</feature>
<feature type="transmembrane region" description="Helical" evidence="2">
    <location>
        <begin position="483"/>
        <end position="503"/>
    </location>
</feature>
<feature type="transmembrane region" description="Helical" evidence="2">
    <location>
        <begin position="509"/>
        <end position="527"/>
    </location>
</feature>
<feature type="transmembrane region" description="Helical" evidence="2">
    <location>
        <begin position="411"/>
        <end position="434"/>
    </location>
</feature>
<evidence type="ECO:0000313" key="3">
    <source>
        <dbReference type="EMBL" id="GAA4397504.1"/>
    </source>
</evidence>
<evidence type="ECO:0000313" key="4">
    <source>
        <dbReference type="Proteomes" id="UP001500390"/>
    </source>
</evidence>
<proteinExistence type="predicted"/>